<dbReference type="AlphaFoldDB" id="Q23E79"/>
<sequence>MMKNKIVINSSHNEDKNKSFEFLFENIHEQYPVVYKASNLNEVLGQDLLALQNQNLVEIHFLYITKLNVFSILENMRNLPQTLQKANFYVSPYNMDIETADLLFKNFLFLPKGILTIHVSMVFYDNEDNVSRFLIINLPRFNPRLLALKLNLSGFSNLLELSKKFDTLPQNLKRLKLVVKNIQLSPIQFATFAQNLSRLPRNLQKINIVIDEISSLEPFYQIFQSMPHSINNIKIKCKSAQYSNDEIQYFMQALSKNFAHLTKLRLFFPQNLISQDSLNIVIKYLPTNLIKFYCQVSGYNTNDSLKIILKSKYYTSTFNSQ</sequence>
<dbReference type="RefSeq" id="XP_001015119.2">
    <property type="nucleotide sequence ID" value="XM_001015119.2"/>
</dbReference>
<accession>Q23E79</accession>
<keyword evidence="2" id="KW-1185">Reference proteome</keyword>
<dbReference type="Proteomes" id="UP000009168">
    <property type="component" value="Unassembled WGS sequence"/>
</dbReference>
<reference evidence="2" key="1">
    <citation type="journal article" date="2006" name="PLoS Biol.">
        <title>Macronuclear genome sequence of the ciliate Tetrahymena thermophila, a model eukaryote.</title>
        <authorList>
            <person name="Eisen J.A."/>
            <person name="Coyne R.S."/>
            <person name="Wu M."/>
            <person name="Wu D."/>
            <person name="Thiagarajan M."/>
            <person name="Wortman J.R."/>
            <person name="Badger J.H."/>
            <person name="Ren Q."/>
            <person name="Amedeo P."/>
            <person name="Jones K.M."/>
            <person name="Tallon L.J."/>
            <person name="Delcher A.L."/>
            <person name="Salzberg S.L."/>
            <person name="Silva J.C."/>
            <person name="Haas B.J."/>
            <person name="Majoros W.H."/>
            <person name="Farzad M."/>
            <person name="Carlton J.M."/>
            <person name="Smith R.K. Jr."/>
            <person name="Garg J."/>
            <person name="Pearlman R.E."/>
            <person name="Karrer K.M."/>
            <person name="Sun L."/>
            <person name="Manning G."/>
            <person name="Elde N.C."/>
            <person name="Turkewitz A.P."/>
            <person name="Asai D.J."/>
            <person name="Wilkes D.E."/>
            <person name="Wang Y."/>
            <person name="Cai H."/>
            <person name="Collins K."/>
            <person name="Stewart B.A."/>
            <person name="Lee S.R."/>
            <person name="Wilamowska K."/>
            <person name="Weinberg Z."/>
            <person name="Ruzzo W.L."/>
            <person name="Wloga D."/>
            <person name="Gaertig J."/>
            <person name="Frankel J."/>
            <person name="Tsao C.-C."/>
            <person name="Gorovsky M.A."/>
            <person name="Keeling P.J."/>
            <person name="Waller R.F."/>
            <person name="Patron N.J."/>
            <person name="Cherry J.M."/>
            <person name="Stover N.A."/>
            <person name="Krieger C.J."/>
            <person name="del Toro C."/>
            <person name="Ryder H.F."/>
            <person name="Williamson S.C."/>
            <person name="Barbeau R.A."/>
            <person name="Hamilton E.P."/>
            <person name="Orias E."/>
        </authorList>
    </citation>
    <scope>NUCLEOTIDE SEQUENCE [LARGE SCALE GENOMIC DNA]</scope>
    <source>
        <strain evidence="2">SB210</strain>
    </source>
</reference>
<protein>
    <submittedName>
        <fullName evidence="1">Uncharacterized protein</fullName>
    </submittedName>
</protein>
<organism evidence="1 2">
    <name type="scientific">Tetrahymena thermophila (strain SB210)</name>
    <dbReference type="NCBI Taxonomy" id="312017"/>
    <lineage>
        <taxon>Eukaryota</taxon>
        <taxon>Sar</taxon>
        <taxon>Alveolata</taxon>
        <taxon>Ciliophora</taxon>
        <taxon>Intramacronucleata</taxon>
        <taxon>Oligohymenophorea</taxon>
        <taxon>Hymenostomatida</taxon>
        <taxon>Tetrahymenina</taxon>
        <taxon>Tetrahymenidae</taxon>
        <taxon>Tetrahymena</taxon>
    </lineage>
</organism>
<gene>
    <name evidence="1" type="ORF">TTHERM_00718000</name>
</gene>
<dbReference type="EMBL" id="GG662649">
    <property type="protein sequence ID" value="EAR94874.2"/>
    <property type="molecule type" value="Genomic_DNA"/>
</dbReference>
<dbReference type="InParanoid" id="Q23E79"/>
<dbReference type="GeneID" id="7844245"/>
<evidence type="ECO:0000313" key="1">
    <source>
        <dbReference type="EMBL" id="EAR94874.2"/>
    </source>
</evidence>
<proteinExistence type="predicted"/>
<dbReference type="KEGG" id="tet:TTHERM_00718000"/>
<dbReference type="HOGENOM" id="CLU_540265_0_0_1"/>
<evidence type="ECO:0000313" key="2">
    <source>
        <dbReference type="Proteomes" id="UP000009168"/>
    </source>
</evidence>
<name>Q23E79_TETTS</name>